<gene>
    <name evidence="1" type="ORF">GXN74_03065</name>
</gene>
<dbReference type="AlphaFoldDB" id="A0A7X5KLI3"/>
<sequence>MECKIQYLFHSGFLVHLGGRCLVFDYFKDSPGSRPPALDPRTPTYVFSSHRHHDHFDPSIFQWRLQHPGLAYVLSDDIPPEDIPAGARTHRLGPHQSLELDGILIRTLRSNDEGVAFLVEISGILLYFAGDLNWWHWEGEAEAWNRDMAERYKREMALLGSHLAGRPLHLAFLPVDPRLGPAYDWNLKYFLAHVADAGTHIFPMHFGEDTRIFHWLERGGHFQAHPGLHALLHREEEFHIHLNWDM</sequence>
<reference evidence="1 2" key="1">
    <citation type="submission" date="2020-01" db="EMBL/GenBank/DDBJ databases">
        <title>Anaeroalcalibacter tamaniensis gen. nov., sp. nov., moderately halophilic strictly anaerobic fermenter bacterium from mud volcano of Taman peninsula.</title>
        <authorList>
            <person name="Frolova A."/>
            <person name="Merkel A.Y."/>
            <person name="Slobodkin A.I."/>
        </authorList>
    </citation>
    <scope>NUCLEOTIDE SEQUENCE [LARGE SCALE GENOMIC DNA]</scope>
    <source>
        <strain evidence="1 2">F-3ap</strain>
    </source>
</reference>
<dbReference type="GO" id="GO:0016787">
    <property type="term" value="F:hydrolase activity"/>
    <property type="evidence" value="ECO:0007669"/>
    <property type="project" value="UniProtKB-KW"/>
</dbReference>
<name>A0A7X5KLI3_9FIRM</name>
<dbReference type="PANTHER" id="PTHR42967:SF1">
    <property type="entry name" value="MBL FOLD METALLO-HYDROLASE"/>
    <property type="match status" value="1"/>
</dbReference>
<dbReference type="EMBL" id="JAAEEH010000005">
    <property type="protein sequence ID" value="NDL66724.1"/>
    <property type="molecule type" value="Genomic_DNA"/>
</dbReference>
<dbReference type="Proteomes" id="UP000461585">
    <property type="component" value="Unassembled WGS sequence"/>
</dbReference>
<dbReference type="Pfam" id="PF13483">
    <property type="entry name" value="Lactamase_B_3"/>
    <property type="match status" value="1"/>
</dbReference>
<evidence type="ECO:0000313" key="2">
    <source>
        <dbReference type="Proteomes" id="UP000461585"/>
    </source>
</evidence>
<keyword evidence="1" id="KW-0378">Hydrolase</keyword>
<dbReference type="Gene3D" id="3.60.15.10">
    <property type="entry name" value="Ribonuclease Z/Hydroxyacylglutathione hydrolase-like"/>
    <property type="match status" value="1"/>
</dbReference>
<evidence type="ECO:0000313" key="1">
    <source>
        <dbReference type="EMBL" id="NDL66724.1"/>
    </source>
</evidence>
<dbReference type="InterPro" id="IPR036866">
    <property type="entry name" value="RibonucZ/Hydroxyglut_hydro"/>
</dbReference>
<comment type="caution">
    <text evidence="1">The sequence shown here is derived from an EMBL/GenBank/DDBJ whole genome shotgun (WGS) entry which is preliminary data.</text>
</comment>
<dbReference type="RefSeq" id="WP_162369450.1">
    <property type="nucleotide sequence ID" value="NZ_JAAEEH010000005.1"/>
</dbReference>
<dbReference type="PANTHER" id="PTHR42967">
    <property type="entry name" value="METAL DEPENDENT HYDROLASE"/>
    <property type="match status" value="1"/>
</dbReference>
<proteinExistence type="predicted"/>
<organism evidence="1 2">
    <name type="scientific">Anaerotalea alkaliphila</name>
    <dbReference type="NCBI Taxonomy" id="2662126"/>
    <lineage>
        <taxon>Bacteria</taxon>
        <taxon>Bacillati</taxon>
        <taxon>Bacillota</taxon>
        <taxon>Clostridia</taxon>
        <taxon>Eubacteriales</taxon>
        <taxon>Anaerotalea</taxon>
    </lineage>
</organism>
<accession>A0A7X5KLI3</accession>
<keyword evidence="2" id="KW-1185">Reference proteome</keyword>
<protein>
    <submittedName>
        <fullName evidence="1">MBL fold metallo-hydrolase</fullName>
    </submittedName>
</protein>
<dbReference type="SUPFAM" id="SSF56281">
    <property type="entry name" value="Metallo-hydrolase/oxidoreductase"/>
    <property type="match status" value="1"/>
</dbReference>